<feature type="coiled-coil region" evidence="1">
    <location>
        <begin position="43"/>
        <end position="72"/>
    </location>
</feature>
<protein>
    <submittedName>
        <fullName evidence="2">Uncharacterized protein</fullName>
    </submittedName>
</protein>
<gene>
    <name evidence="2" type="ORF">EVAR_10274_1</name>
</gene>
<reference evidence="2 3" key="1">
    <citation type="journal article" date="2019" name="Commun. Biol.">
        <title>The bagworm genome reveals a unique fibroin gene that provides high tensile strength.</title>
        <authorList>
            <person name="Kono N."/>
            <person name="Nakamura H."/>
            <person name="Ohtoshi R."/>
            <person name="Tomita M."/>
            <person name="Numata K."/>
            <person name="Arakawa K."/>
        </authorList>
    </citation>
    <scope>NUCLEOTIDE SEQUENCE [LARGE SCALE GENOMIC DNA]</scope>
</reference>
<sequence>MCSRAHVCVSLSLSLRFPTPPPHINSVQAFLYTSELPEFARSNNVEKKKISEEEAKLKRKRKKAKRKNWKKNSQTYRYKTAKVRKNLAKLLDETPHPSSGLVIQNNNEVRNLAAIRRRQQLRRRTAIFYSKISRLQERLNREIRNKEKYRKRCQRLIKNNQTSPEAKVSALLKNIKVPEVVRKKLILSEVLTKQLKDRYINLKKHVEKKKYFEIIKPDLLKKHKLLHLSKPFFRHGTYKKTGTRKINAQFMKVKKDIEDFLENDENSRMCPGKKDFIRSKGEPNRRVTYHQWMYETTSYEKNGKMKTVRKPVKKAINVSLRKLVLQLEEKLPLFFKHVATITHQYQTISELKKKLTDNEVLIHIDFKPGHGKGAPDGVGGTLKRTADKAIAEGQDIVDLSSLKTFCWLDVLQ</sequence>
<organism evidence="2 3">
    <name type="scientific">Eumeta variegata</name>
    <name type="common">Bagworm moth</name>
    <name type="synonym">Eumeta japonica</name>
    <dbReference type="NCBI Taxonomy" id="151549"/>
    <lineage>
        <taxon>Eukaryota</taxon>
        <taxon>Metazoa</taxon>
        <taxon>Ecdysozoa</taxon>
        <taxon>Arthropoda</taxon>
        <taxon>Hexapoda</taxon>
        <taxon>Insecta</taxon>
        <taxon>Pterygota</taxon>
        <taxon>Neoptera</taxon>
        <taxon>Endopterygota</taxon>
        <taxon>Lepidoptera</taxon>
        <taxon>Glossata</taxon>
        <taxon>Ditrysia</taxon>
        <taxon>Tineoidea</taxon>
        <taxon>Psychidae</taxon>
        <taxon>Oiketicinae</taxon>
        <taxon>Eumeta</taxon>
    </lineage>
</organism>
<keyword evidence="1" id="KW-0175">Coiled coil</keyword>
<proteinExistence type="predicted"/>
<dbReference type="EMBL" id="BGZK01000052">
    <property type="protein sequence ID" value="GBP12617.1"/>
    <property type="molecule type" value="Genomic_DNA"/>
</dbReference>
<evidence type="ECO:0000313" key="2">
    <source>
        <dbReference type="EMBL" id="GBP12617.1"/>
    </source>
</evidence>
<name>A0A4C1TGR9_EUMVA</name>
<dbReference type="OrthoDB" id="6375801at2759"/>
<feature type="coiled-coil region" evidence="1">
    <location>
        <begin position="132"/>
        <end position="159"/>
    </location>
</feature>
<dbReference type="Proteomes" id="UP000299102">
    <property type="component" value="Unassembled WGS sequence"/>
</dbReference>
<evidence type="ECO:0000256" key="1">
    <source>
        <dbReference type="SAM" id="Coils"/>
    </source>
</evidence>
<keyword evidence="3" id="KW-1185">Reference proteome</keyword>
<comment type="caution">
    <text evidence="2">The sequence shown here is derived from an EMBL/GenBank/DDBJ whole genome shotgun (WGS) entry which is preliminary data.</text>
</comment>
<accession>A0A4C1TGR9</accession>
<dbReference type="STRING" id="151549.A0A4C1TGR9"/>
<evidence type="ECO:0000313" key="3">
    <source>
        <dbReference type="Proteomes" id="UP000299102"/>
    </source>
</evidence>
<dbReference type="AlphaFoldDB" id="A0A4C1TGR9"/>